<sequence>MRVYTILCGRTAAQDWSFTSSITTDTAPLALGAAKNSILSVSVIDHQQH</sequence>
<reference evidence="2 3" key="2">
    <citation type="journal article" date="2010" name="Nature">
        <title>Comparative genomics reveals mobile pathogenicity chromosomes in Fusarium.</title>
        <authorList>
            <person name="Ma L.J."/>
            <person name="van der Does H.C."/>
            <person name="Borkovich K.A."/>
            <person name="Coleman J.J."/>
            <person name="Daboussi M.J."/>
            <person name="Di Pietro A."/>
            <person name="Dufresne M."/>
            <person name="Freitag M."/>
            <person name="Grabherr M."/>
            <person name="Henrissat B."/>
            <person name="Houterman P.M."/>
            <person name="Kang S."/>
            <person name="Shim W.B."/>
            <person name="Woloshuk C."/>
            <person name="Xie X."/>
            <person name="Xu J.R."/>
            <person name="Antoniw J."/>
            <person name="Baker S.E."/>
            <person name="Bluhm B.H."/>
            <person name="Breakspear A."/>
            <person name="Brown D.W."/>
            <person name="Butchko R.A."/>
            <person name="Chapman S."/>
            <person name="Coulson R."/>
            <person name="Coutinho P.M."/>
            <person name="Danchin E.G."/>
            <person name="Diener A."/>
            <person name="Gale L.R."/>
            <person name="Gardiner D.M."/>
            <person name="Goff S."/>
            <person name="Hammond-Kosack K.E."/>
            <person name="Hilburn K."/>
            <person name="Hua-Van A."/>
            <person name="Jonkers W."/>
            <person name="Kazan K."/>
            <person name="Kodira C.D."/>
            <person name="Koehrsen M."/>
            <person name="Kumar L."/>
            <person name="Lee Y.H."/>
            <person name="Li L."/>
            <person name="Manners J.M."/>
            <person name="Miranda-Saavedra D."/>
            <person name="Mukherjee M."/>
            <person name="Park G."/>
            <person name="Park J."/>
            <person name="Park S.Y."/>
            <person name="Proctor R.H."/>
            <person name="Regev A."/>
            <person name="Ruiz-Roldan M.C."/>
            <person name="Sain D."/>
            <person name="Sakthikumar S."/>
            <person name="Sykes S."/>
            <person name="Schwartz D.C."/>
            <person name="Turgeon B.G."/>
            <person name="Wapinski I."/>
            <person name="Yoder O."/>
            <person name="Young S."/>
            <person name="Zeng Q."/>
            <person name="Zhou S."/>
            <person name="Galagan J."/>
            <person name="Cuomo C.A."/>
            <person name="Kistler H.C."/>
            <person name="Rep M."/>
        </authorList>
    </citation>
    <scope>GENOME REANNOTATION</scope>
    <source>
        <strain evidence="3">ATCC MYA-4620 / CBS 123657 / FGSC 9075 / NRRL 31084 / PH-1</strain>
        <strain evidence="2">PH-1 / ATCC MYA-4620 / FGSC 9075 / NRRL 31084</strain>
    </source>
</reference>
<proteinExistence type="predicted"/>
<reference evidence="2 3" key="1">
    <citation type="journal article" date="2007" name="Science">
        <title>The Fusarium graminearum genome reveals a link between localized polymorphism and pathogen specialization.</title>
        <authorList>
            <person name="Cuomo C.A."/>
            <person name="Gueldener U."/>
            <person name="Xu J.-R."/>
            <person name="Trail F."/>
            <person name="Turgeon B.G."/>
            <person name="Di Pietro A."/>
            <person name="Walton J.D."/>
            <person name="Ma L.-J."/>
            <person name="Baker S.E."/>
            <person name="Rep M."/>
            <person name="Adam G."/>
            <person name="Antoniw J."/>
            <person name="Baldwin T."/>
            <person name="Calvo S.E."/>
            <person name="Chang Y.-L."/>
            <person name="DeCaprio D."/>
            <person name="Gale L.R."/>
            <person name="Gnerre S."/>
            <person name="Goswami R.S."/>
            <person name="Hammond-Kosack K."/>
            <person name="Harris L.J."/>
            <person name="Hilburn K."/>
            <person name="Kennell J.C."/>
            <person name="Kroken S."/>
            <person name="Magnuson J.K."/>
            <person name="Mannhaupt G."/>
            <person name="Mauceli E.W."/>
            <person name="Mewes H.-W."/>
            <person name="Mitterbauer R."/>
            <person name="Muehlbauer G."/>
            <person name="Muensterkoetter M."/>
            <person name="Nelson D."/>
            <person name="O'Donnell K."/>
            <person name="Ouellet T."/>
            <person name="Qi W."/>
            <person name="Quesneville H."/>
            <person name="Roncero M.I.G."/>
            <person name="Seong K.-Y."/>
            <person name="Tetko I.V."/>
            <person name="Urban M."/>
            <person name="Waalwijk C."/>
            <person name="Ward T.J."/>
            <person name="Yao J."/>
            <person name="Birren B.W."/>
            <person name="Kistler H.C."/>
        </authorList>
    </citation>
    <scope>NUCLEOTIDE SEQUENCE [LARGE SCALE GENOMIC DNA]</scope>
    <source>
        <strain evidence="3">ATCC MYA-4620 / CBS 123657 / FGSC 9075 / NRRL 31084 / PH-1</strain>
        <strain evidence="2">PH-1 / ATCC MYA-4620 / FGSC 9075 / NRRL 31084</strain>
    </source>
</reference>
<dbReference type="EnsemblFungi" id="CEF78381">
    <property type="protein sequence ID" value="CEF78381"/>
    <property type="gene ID" value="FGRRES_15192"/>
</dbReference>
<gene>
    <name evidence="1" type="ORF">FGRAMPH1_01T13155</name>
</gene>
<evidence type="ECO:0000313" key="2">
    <source>
        <dbReference type="EnsemblFungi" id="CEF78381"/>
    </source>
</evidence>
<accession>A0A098DKC3</accession>
<dbReference type="AlphaFoldDB" id="A0A098DKC3"/>
<reference evidence="2" key="4">
    <citation type="submission" date="2017-01" db="UniProtKB">
        <authorList>
            <consortium name="EnsemblFungi"/>
        </authorList>
    </citation>
    <scope>IDENTIFICATION</scope>
    <source>
        <strain evidence="2">PH-1 / ATCC MYA-4620 / FGSC 9075 / NRRL 31084</strain>
    </source>
</reference>
<accession>A0A0E0S4F6</accession>
<dbReference type="Proteomes" id="UP000070720">
    <property type="component" value="Chromosome 2"/>
</dbReference>
<name>A0A098DKC3_GIBZE</name>
<evidence type="ECO:0000313" key="3">
    <source>
        <dbReference type="Proteomes" id="UP000070720"/>
    </source>
</evidence>
<keyword evidence="3" id="KW-1185">Reference proteome</keyword>
<protein>
    <submittedName>
        <fullName evidence="1">Chromosome 2, complete genome</fullName>
    </submittedName>
</protein>
<organism evidence="1 3">
    <name type="scientific">Gibberella zeae (strain ATCC MYA-4620 / CBS 123657 / FGSC 9075 / NRRL 31084 / PH-1)</name>
    <name type="common">Wheat head blight fungus</name>
    <name type="synonym">Fusarium graminearum</name>
    <dbReference type="NCBI Taxonomy" id="229533"/>
    <lineage>
        <taxon>Eukaryota</taxon>
        <taxon>Fungi</taxon>
        <taxon>Dikarya</taxon>
        <taxon>Ascomycota</taxon>
        <taxon>Pezizomycotina</taxon>
        <taxon>Sordariomycetes</taxon>
        <taxon>Hypocreomycetidae</taxon>
        <taxon>Hypocreales</taxon>
        <taxon>Nectriaceae</taxon>
        <taxon>Fusarium</taxon>
    </lineage>
</organism>
<dbReference type="EMBL" id="HG970333">
    <property type="protein sequence ID" value="CEF78381.1"/>
    <property type="molecule type" value="Genomic_DNA"/>
</dbReference>
<dbReference type="InParanoid" id="A0A098DKC3"/>
<reference evidence="1 3" key="3">
    <citation type="journal article" date="2015" name="BMC Genomics">
        <title>The completed genome sequence of the pathogenic ascomycete fungus Fusarium graminearum.</title>
        <authorList>
            <person name="King R."/>
            <person name="Urban M."/>
            <person name="Hammond-Kosack M.C."/>
            <person name="Hassani-Pak K."/>
            <person name="Hammond-Kosack K.E."/>
        </authorList>
    </citation>
    <scope>NUCLEOTIDE SEQUENCE [LARGE SCALE GENOMIC DNA]</scope>
    <source>
        <strain evidence="3">ATCC MYA-4620 / CBS 123657 / FGSC 9075 / NRRL 31084 / PH-1</strain>
        <strain evidence="1">PH-1</strain>
    </source>
</reference>
<evidence type="ECO:0000313" key="1">
    <source>
        <dbReference type="EMBL" id="CEF78381.1"/>
    </source>
</evidence>